<dbReference type="Proteomes" id="UP000826195">
    <property type="component" value="Unassembled WGS sequence"/>
</dbReference>
<dbReference type="AlphaFoldDB" id="A0AAV7J0H2"/>
<evidence type="ECO:0000313" key="3">
    <source>
        <dbReference type="Proteomes" id="UP000826195"/>
    </source>
</evidence>
<dbReference type="EMBL" id="JAHXZJ010000002">
    <property type="protein sequence ID" value="KAH0563742.1"/>
    <property type="molecule type" value="Genomic_DNA"/>
</dbReference>
<comment type="caution">
    <text evidence="2">The sequence shown here is derived from an EMBL/GenBank/DDBJ whole genome shotgun (WGS) entry which is preliminary data.</text>
</comment>
<feature type="region of interest" description="Disordered" evidence="1">
    <location>
        <begin position="1"/>
        <end position="21"/>
    </location>
</feature>
<name>A0AAV7J0H2_COTGL</name>
<evidence type="ECO:0000313" key="2">
    <source>
        <dbReference type="EMBL" id="KAH0563742.1"/>
    </source>
</evidence>
<gene>
    <name evidence="2" type="ORF">KQX54_005481</name>
</gene>
<accession>A0AAV7J0H2</accession>
<reference evidence="2 3" key="1">
    <citation type="journal article" date="2021" name="J. Hered.">
        <title>A chromosome-level genome assembly of the parasitoid wasp, Cotesia glomerata (Hymenoptera: Braconidae).</title>
        <authorList>
            <person name="Pinto B.J."/>
            <person name="Weis J.J."/>
            <person name="Gamble T."/>
            <person name="Ode P.J."/>
            <person name="Paul R."/>
            <person name="Zaspel J.M."/>
        </authorList>
    </citation>
    <scope>NUCLEOTIDE SEQUENCE [LARGE SCALE GENOMIC DNA]</scope>
    <source>
        <strain evidence="2">CgM1</strain>
    </source>
</reference>
<evidence type="ECO:0000256" key="1">
    <source>
        <dbReference type="SAM" id="MobiDB-lite"/>
    </source>
</evidence>
<keyword evidence="3" id="KW-1185">Reference proteome</keyword>
<organism evidence="2 3">
    <name type="scientific">Cotesia glomerata</name>
    <name type="common">Lepidopteran parasitic wasp</name>
    <name type="synonym">Apanteles glomeratus</name>
    <dbReference type="NCBI Taxonomy" id="32391"/>
    <lineage>
        <taxon>Eukaryota</taxon>
        <taxon>Metazoa</taxon>
        <taxon>Ecdysozoa</taxon>
        <taxon>Arthropoda</taxon>
        <taxon>Hexapoda</taxon>
        <taxon>Insecta</taxon>
        <taxon>Pterygota</taxon>
        <taxon>Neoptera</taxon>
        <taxon>Endopterygota</taxon>
        <taxon>Hymenoptera</taxon>
        <taxon>Apocrita</taxon>
        <taxon>Ichneumonoidea</taxon>
        <taxon>Braconidae</taxon>
        <taxon>Microgastrinae</taxon>
        <taxon>Cotesia</taxon>
    </lineage>
</organism>
<sequence>MQSQHQGRTDNWLPKWTTQNPSSPFTWLQAPQYSGFCPFRFNSKSSLDALDLKEMREQAKAATEVEQEKQKARFDAKRSKPPQYAVGDIVVVATNPVATGQSNKLVAKSKGPFKDLRNVSLGRVMDQRRVTRTTASALALRIHDGNRAGLSENSEPLGQLDKAVDARSHLLPRQELLEPVSLLLTGGTLEVLGQSGMTSFRQVGGF</sequence>
<proteinExistence type="predicted"/>
<protein>
    <submittedName>
        <fullName evidence="2">Uncharacterized protein</fullName>
    </submittedName>
</protein>